<protein>
    <recommendedName>
        <fullName evidence="4">DDE-1 domain-containing protein</fullName>
    </recommendedName>
</protein>
<evidence type="ECO:0000313" key="2">
    <source>
        <dbReference type="EMBL" id="PBK85860.1"/>
    </source>
</evidence>
<dbReference type="EMBL" id="KZ293688">
    <property type="protein sequence ID" value="PBK85860.1"/>
    <property type="molecule type" value="Genomic_DNA"/>
</dbReference>
<sequence length="760" mass="86802">MGRKSKANLARARNSLKKKTVHADETSLPSNHPSLSEPACENQNDEEMFSHDASDLSHIDGVDSMINKFIALEEMDQVPEWSGDEDDLDLADQETEEFVTDETDLARFVKALENARDAALARFQEAERNRKRKIPKHYSGNSKRTKQMHAKNQKEYVAAGGVLISDFFRPKEQDKRQNTTEVEDITDEDEIVVLERMEPAPISEITDGHGSVPNQDHSQSPSPVMPIQLPSPAEARERLNELFASLAALDRSAPQTKADTALAQVNYRDFPSLRKAQKALSLKAKDKKLDVFFRGRITSMVAVLNLYLDSYMQYSWRQASFIAARSQDRSISYAEKIRGWLHRFLSTGELPLHHYGRIGSSLLRDEDFTADLKLFLLEKSKKDYICAQDVVNYVASPEIQEKFGGRKASISLSTGQRWLKKLDWRYGRRQNGMYIDGHEREDIVKYRKEFLERWKEYQKRMILYDNEGNIVSIPNGPEPEQKGDGQSLMVSDFVVPEWGPLRDEDSEARLFFEAGSGWQGYFAADDLLKQTEEAIDIFESKTNGTMTGLFLFDNAPSHQKRAPDALSAQKMPKNPHPTWTHHPDGPRMRDGVLPDGSRQCFYFPDDHPSTPGWFKGSAQILHERGLYPESGLRAACKNACSPDAETCCCRRVLFLQPDFVAQKPHLQEYIESRGHICDFYPKFHCELNFIEQYWGAVKFRYRATAKTSNMKEIYANRSACFMDSYIQGLDGAQAAWANRRYHGHRTLPPEMAEKARKALP</sequence>
<keyword evidence="3" id="KW-1185">Reference proteome</keyword>
<dbReference type="PANTHER" id="PTHR35871">
    <property type="entry name" value="EXPRESSED PROTEIN"/>
    <property type="match status" value="1"/>
</dbReference>
<dbReference type="InParanoid" id="A0A2H3CVK2"/>
<accession>A0A2H3CVK2</accession>
<feature type="compositionally biased region" description="Polar residues" evidence="1">
    <location>
        <begin position="212"/>
        <end position="222"/>
    </location>
</feature>
<evidence type="ECO:0008006" key="4">
    <source>
        <dbReference type="Google" id="ProtNLM"/>
    </source>
</evidence>
<feature type="region of interest" description="Disordered" evidence="1">
    <location>
        <begin position="561"/>
        <end position="586"/>
    </location>
</feature>
<organism evidence="2 3">
    <name type="scientific">Armillaria gallica</name>
    <name type="common">Bulbous honey fungus</name>
    <name type="synonym">Armillaria bulbosa</name>
    <dbReference type="NCBI Taxonomy" id="47427"/>
    <lineage>
        <taxon>Eukaryota</taxon>
        <taxon>Fungi</taxon>
        <taxon>Dikarya</taxon>
        <taxon>Basidiomycota</taxon>
        <taxon>Agaricomycotina</taxon>
        <taxon>Agaricomycetes</taxon>
        <taxon>Agaricomycetidae</taxon>
        <taxon>Agaricales</taxon>
        <taxon>Marasmiineae</taxon>
        <taxon>Physalacriaceae</taxon>
        <taxon>Armillaria</taxon>
    </lineage>
</organism>
<proteinExistence type="predicted"/>
<name>A0A2H3CVK2_ARMGA</name>
<gene>
    <name evidence="2" type="ORF">ARMGADRAFT_1036033</name>
</gene>
<feature type="region of interest" description="Disordered" evidence="1">
    <location>
        <begin position="1"/>
        <end position="43"/>
    </location>
</feature>
<evidence type="ECO:0000256" key="1">
    <source>
        <dbReference type="SAM" id="MobiDB-lite"/>
    </source>
</evidence>
<reference evidence="3" key="1">
    <citation type="journal article" date="2017" name="Nat. Ecol. Evol.">
        <title>Genome expansion and lineage-specific genetic innovations in the forest pathogenic fungi Armillaria.</title>
        <authorList>
            <person name="Sipos G."/>
            <person name="Prasanna A.N."/>
            <person name="Walter M.C."/>
            <person name="O'Connor E."/>
            <person name="Balint B."/>
            <person name="Krizsan K."/>
            <person name="Kiss B."/>
            <person name="Hess J."/>
            <person name="Varga T."/>
            <person name="Slot J."/>
            <person name="Riley R."/>
            <person name="Boka B."/>
            <person name="Rigling D."/>
            <person name="Barry K."/>
            <person name="Lee J."/>
            <person name="Mihaltcheva S."/>
            <person name="LaButti K."/>
            <person name="Lipzen A."/>
            <person name="Waldron R."/>
            <person name="Moloney N.M."/>
            <person name="Sperisen C."/>
            <person name="Kredics L."/>
            <person name="Vagvoelgyi C."/>
            <person name="Patrignani A."/>
            <person name="Fitzpatrick D."/>
            <person name="Nagy I."/>
            <person name="Doyle S."/>
            <person name="Anderson J.B."/>
            <person name="Grigoriev I.V."/>
            <person name="Gueldener U."/>
            <person name="Muensterkoetter M."/>
            <person name="Nagy L.G."/>
        </authorList>
    </citation>
    <scope>NUCLEOTIDE SEQUENCE [LARGE SCALE GENOMIC DNA]</scope>
    <source>
        <strain evidence="3">Ar21-2</strain>
    </source>
</reference>
<dbReference type="OrthoDB" id="6511194at2759"/>
<dbReference type="OMA" id="SEPACEN"/>
<evidence type="ECO:0000313" key="3">
    <source>
        <dbReference type="Proteomes" id="UP000217790"/>
    </source>
</evidence>
<dbReference type="AlphaFoldDB" id="A0A2H3CVK2"/>
<dbReference type="PANTHER" id="PTHR35871:SF1">
    <property type="entry name" value="CXC1-LIKE CYSTEINE CLUSTER ASSOCIATED WITH KDZ TRANSPOSASES DOMAIN-CONTAINING PROTEIN"/>
    <property type="match status" value="1"/>
</dbReference>
<feature type="region of interest" description="Disordered" evidence="1">
    <location>
        <begin position="203"/>
        <end position="224"/>
    </location>
</feature>
<dbReference type="Proteomes" id="UP000217790">
    <property type="component" value="Unassembled WGS sequence"/>
</dbReference>